<sequence>MTHICISDAIEILEELVACLDDAYWEAGTIEDKDRFYNLIYAINRELSELSKLSVQDHNLAYERISLEFTQAKDRLNALKNSVDTQVLRSRTAQHLADCLVSMQQMLG</sequence>
<dbReference type="Proteomes" id="UP000559987">
    <property type="component" value="Unassembled WGS sequence"/>
</dbReference>
<protein>
    <submittedName>
        <fullName evidence="1">HAMP domain-containing protein</fullName>
    </submittedName>
</protein>
<name>A0A839UNP1_9GAMM</name>
<gene>
    <name evidence="1" type="ORF">FHS30_001334</name>
</gene>
<evidence type="ECO:0000313" key="1">
    <source>
        <dbReference type="EMBL" id="MBB3168150.1"/>
    </source>
</evidence>
<dbReference type="EMBL" id="JACHXZ010000002">
    <property type="protein sequence ID" value="MBB3168150.1"/>
    <property type="molecule type" value="Genomic_DNA"/>
</dbReference>
<organism evidence="1 2">
    <name type="scientific">Simiduia aestuariiviva</name>
    <dbReference type="NCBI Taxonomy" id="1510459"/>
    <lineage>
        <taxon>Bacteria</taxon>
        <taxon>Pseudomonadati</taxon>
        <taxon>Pseudomonadota</taxon>
        <taxon>Gammaproteobacteria</taxon>
        <taxon>Cellvibrionales</taxon>
        <taxon>Cellvibrionaceae</taxon>
        <taxon>Simiduia</taxon>
    </lineage>
</organism>
<reference evidence="1 2" key="1">
    <citation type="submission" date="2020-08" db="EMBL/GenBank/DDBJ databases">
        <title>Genomic Encyclopedia of Type Strains, Phase III (KMG-III): the genomes of soil and plant-associated and newly described type strains.</title>
        <authorList>
            <person name="Whitman W."/>
        </authorList>
    </citation>
    <scope>NUCLEOTIDE SEQUENCE [LARGE SCALE GENOMIC DNA]</scope>
    <source>
        <strain evidence="1 2">CECT 8571</strain>
    </source>
</reference>
<keyword evidence="2" id="KW-1185">Reference proteome</keyword>
<evidence type="ECO:0000313" key="2">
    <source>
        <dbReference type="Proteomes" id="UP000559987"/>
    </source>
</evidence>
<proteinExistence type="predicted"/>
<dbReference type="RefSeq" id="WP_183909606.1">
    <property type="nucleotide sequence ID" value="NZ_JACHXZ010000002.1"/>
</dbReference>
<accession>A0A839UNP1</accession>
<comment type="caution">
    <text evidence="1">The sequence shown here is derived from an EMBL/GenBank/DDBJ whole genome shotgun (WGS) entry which is preliminary data.</text>
</comment>
<dbReference type="AlphaFoldDB" id="A0A839UNP1"/>